<dbReference type="Gene3D" id="3.40.640.10">
    <property type="entry name" value="Type I PLP-dependent aspartate aminotransferase-like (Major domain)"/>
    <property type="match status" value="1"/>
</dbReference>
<evidence type="ECO:0008006" key="3">
    <source>
        <dbReference type="Google" id="ProtNLM"/>
    </source>
</evidence>
<dbReference type="InterPro" id="IPR015422">
    <property type="entry name" value="PyrdxlP-dep_Trfase_small"/>
</dbReference>
<dbReference type="RefSeq" id="WP_055234690.1">
    <property type="nucleotide sequence ID" value="NZ_CP113514.1"/>
</dbReference>
<accession>A0A6A1XEA1</accession>
<dbReference type="InterPro" id="IPR015421">
    <property type="entry name" value="PyrdxlP-dep_Trfase_major"/>
</dbReference>
<gene>
    <name evidence="1" type="ORF">F3B53_15855</name>
</gene>
<proteinExistence type="predicted"/>
<comment type="caution">
    <text evidence="1">The sequence shown here is derived from an EMBL/GenBank/DDBJ whole genome shotgun (WGS) entry which is preliminary data.</text>
</comment>
<evidence type="ECO:0000313" key="2">
    <source>
        <dbReference type="Proteomes" id="UP000375690"/>
    </source>
</evidence>
<organism evidence="1 2">
    <name type="scientific">Bacteroides ovatus</name>
    <dbReference type="NCBI Taxonomy" id="28116"/>
    <lineage>
        <taxon>Bacteria</taxon>
        <taxon>Pseudomonadati</taxon>
        <taxon>Bacteroidota</taxon>
        <taxon>Bacteroidia</taxon>
        <taxon>Bacteroidales</taxon>
        <taxon>Bacteroidaceae</taxon>
        <taxon>Bacteroides</taxon>
    </lineage>
</organism>
<protein>
    <recommendedName>
        <fullName evidence="3">DegT/DnrJ/EryC1/StrS aminotransferase family protein</fullName>
    </recommendedName>
</protein>
<dbReference type="SUPFAM" id="SSF53383">
    <property type="entry name" value="PLP-dependent transferases"/>
    <property type="match status" value="1"/>
</dbReference>
<sequence length="353" mass="40244">MREFGSEFEIEYARDYYFDDLCKLKEHHAFTRSGREAIGLAATEIEKGVVLIPAYCCWSMELPFEEAGFTVEYYRLNEDLSVDKEYLCEQIKKYAPKAILAMNYFGFVPTADIVSFIKETDGNIKVIEDFTQSLFCLKENYNPMVDAYVASIRKSVGVPDGGIIVTSLPIDASVLEDGADTPFVSEHITAGREKMRYRYTGCADDKTAFREKQGVAGKDIKENYGLYHISDEAKSVVEHTIVDTVRCARYNNYMHLYEAIKDVNAFRVLFAPSESNQAPFTMVVCAENRSEVQTAMAKVGVYAQVLWPLKEKAKEICSVSKYMEEHMLAIPIDQRYFYDDIMEMGERINSVVK</sequence>
<dbReference type="InterPro" id="IPR015424">
    <property type="entry name" value="PyrdxlP-dep_Trfase"/>
</dbReference>
<dbReference type="EMBL" id="VWFC01000019">
    <property type="protein sequence ID" value="KAB1324962.1"/>
    <property type="molecule type" value="Genomic_DNA"/>
</dbReference>
<dbReference type="Gene3D" id="3.90.1150.10">
    <property type="entry name" value="Aspartate Aminotransferase, domain 1"/>
    <property type="match status" value="1"/>
</dbReference>
<name>A0A6A1XEA1_BACOV</name>
<evidence type="ECO:0000313" key="1">
    <source>
        <dbReference type="EMBL" id="KAB1324962.1"/>
    </source>
</evidence>
<dbReference type="AlphaFoldDB" id="A0A6A1XEA1"/>
<dbReference type="Proteomes" id="UP000375690">
    <property type="component" value="Unassembled WGS sequence"/>
</dbReference>
<reference evidence="1 2" key="1">
    <citation type="journal article" date="2019" name="Nat. Med.">
        <title>A library of human gut bacterial isolates paired with longitudinal multiomics data enables mechanistic microbiome research.</title>
        <authorList>
            <person name="Poyet M."/>
            <person name="Groussin M."/>
            <person name="Gibbons S.M."/>
            <person name="Avila-Pacheco J."/>
            <person name="Jiang X."/>
            <person name="Kearney S.M."/>
            <person name="Perrotta A.R."/>
            <person name="Berdy B."/>
            <person name="Zhao S."/>
            <person name="Lieberman T.D."/>
            <person name="Swanson P.K."/>
            <person name="Smith M."/>
            <person name="Roesemann S."/>
            <person name="Alexander J.E."/>
            <person name="Rich S.A."/>
            <person name="Livny J."/>
            <person name="Vlamakis H."/>
            <person name="Clish C."/>
            <person name="Bullock K."/>
            <person name="Deik A."/>
            <person name="Scott J."/>
            <person name="Pierce K.A."/>
            <person name="Xavier R.J."/>
            <person name="Alm E.J."/>
        </authorList>
    </citation>
    <scope>NUCLEOTIDE SEQUENCE [LARGE SCALE GENOMIC DNA]</scope>
    <source>
        <strain evidence="1 2">BIOML-A2</strain>
    </source>
</reference>